<protein>
    <submittedName>
        <fullName evidence="1">Uncharacterized protein</fullName>
    </submittedName>
</protein>
<evidence type="ECO:0000313" key="1">
    <source>
        <dbReference type="EMBL" id="ROM34328.1"/>
    </source>
</evidence>
<dbReference type="Proteomes" id="UP000284656">
    <property type="component" value="Unassembled WGS sequence"/>
</dbReference>
<reference evidence="1 2" key="1">
    <citation type="submission" date="2016-10" db="EMBL/GenBank/DDBJ databases">
        <title>Comparative genome analysis of multiple Pseudomonas spp. focuses on biocontrol and plant growth promoting traits.</title>
        <authorList>
            <person name="Tao X.-Y."/>
            <person name="Taylor C.G."/>
        </authorList>
    </citation>
    <scope>NUCLEOTIDE SEQUENCE [LARGE SCALE GENOMIC DNA]</scope>
    <source>
        <strain evidence="1 2">29G9</strain>
    </source>
</reference>
<name>A0A423ESL6_9PSED</name>
<evidence type="ECO:0000313" key="2">
    <source>
        <dbReference type="Proteomes" id="UP000284656"/>
    </source>
</evidence>
<proteinExistence type="predicted"/>
<gene>
    <name evidence="1" type="ORF">BK648_26775</name>
</gene>
<sequence length="82" mass="9594">MDILKKECVASVTLFDLRLSEGELMVYADCMRIIKERLCNSEIADLTVCESKEELSHFLEDMLDALKLVERQEYVPDRFKSF</sequence>
<dbReference type="AlphaFoldDB" id="A0A423ESL6"/>
<accession>A0A423ESL6</accession>
<dbReference type="EMBL" id="MOAY01000081">
    <property type="protein sequence ID" value="ROM34328.1"/>
    <property type="molecule type" value="Genomic_DNA"/>
</dbReference>
<comment type="caution">
    <text evidence="1">The sequence shown here is derived from an EMBL/GenBank/DDBJ whole genome shotgun (WGS) entry which is preliminary data.</text>
</comment>
<dbReference type="RefSeq" id="WP_123718703.1">
    <property type="nucleotide sequence ID" value="NZ_MOAY01000081.1"/>
</dbReference>
<organism evidence="1 2">
    <name type="scientific">Pseudomonas poae</name>
    <dbReference type="NCBI Taxonomy" id="200451"/>
    <lineage>
        <taxon>Bacteria</taxon>
        <taxon>Pseudomonadati</taxon>
        <taxon>Pseudomonadota</taxon>
        <taxon>Gammaproteobacteria</taxon>
        <taxon>Pseudomonadales</taxon>
        <taxon>Pseudomonadaceae</taxon>
        <taxon>Pseudomonas</taxon>
    </lineage>
</organism>